<dbReference type="PROSITE" id="PS50231">
    <property type="entry name" value="RICIN_B_LECTIN"/>
    <property type="match status" value="1"/>
</dbReference>
<feature type="chain" id="PRO_5034654598" description="Ricin B lectin domain-containing protein" evidence="1">
    <location>
        <begin position="22"/>
        <end position="367"/>
    </location>
</feature>
<name>A0A8H7Y7D5_PSICU</name>
<dbReference type="InterPro" id="IPR035992">
    <property type="entry name" value="Ricin_B-like_lectins"/>
</dbReference>
<dbReference type="Gene3D" id="2.80.10.50">
    <property type="match status" value="1"/>
</dbReference>
<dbReference type="Pfam" id="PF00652">
    <property type="entry name" value="Ricin_B_lectin"/>
    <property type="match status" value="1"/>
</dbReference>
<reference evidence="3" key="1">
    <citation type="submission" date="2021-02" db="EMBL/GenBank/DDBJ databases">
        <title>Psilocybe cubensis genome.</title>
        <authorList>
            <person name="Mckernan K.J."/>
            <person name="Crawford S."/>
            <person name="Trippe A."/>
            <person name="Kane L.T."/>
            <person name="Mclaughlin S."/>
        </authorList>
    </citation>
    <scope>NUCLEOTIDE SEQUENCE [LARGE SCALE GENOMIC DNA]</scope>
    <source>
        <strain evidence="3">MGC-MH-2018</strain>
    </source>
</reference>
<dbReference type="InterPro" id="IPR000772">
    <property type="entry name" value="Ricin_B_lectin"/>
</dbReference>
<accession>A0A8H7Y7D5</accession>
<keyword evidence="1" id="KW-0732">Signal</keyword>
<sequence>MISTNTLGSLLLAFAFIGTHAHTIYTIENNCPAPIKIFINGKSQGFIETKKSMIKSYTEKWSGFIYSSSNGGTAAGSGSTKAAFIGESGIYYILKDRDSFNTGIGITAKVEGSDKICSKTVCDSPRCRSAFNVAPGRLTALEYSSKESQLCSAVGVTPARITAKVAAVTSSLTVPLKDNTTPANIIDAILDKLSGFLTSAKIAIADGVSAGASGEHSSYTVTFCPSGSFPAPKGSVEIHPNGNENKCLDVRGAVFKNGTPVQIYDCNKTNAQRWIINPDQSSQIKVAGTSFCLDSGNVHDSRISLKIWKCRKNNANQQWVYSQNNTIALAGTDFAVDLTDGNTDNRNKVQLYKAYHGLNQVWTTSQF</sequence>
<evidence type="ECO:0000259" key="2">
    <source>
        <dbReference type="SMART" id="SM00458"/>
    </source>
</evidence>
<comment type="caution">
    <text evidence="3">The sequence shown here is derived from an EMBL/GenBank/DDBJ whole genome shotgun (WGS) entry which is preliminary data.</text>
</comment>
<gene>
    <name evidence="3" type="ORF">JR316_001786</name>
</gene>
<feature type="domain" description="Ricin B lectin" evidence="2">
    <location>
        <begin position="234"/>
        <end position="365"/>
    </location>
</feature>
<dbReference type="AlphaFoldDB" id="A0A8H7Y7D5"/>
<evidence type="ECO:0000313" key="3">
    <source>
        <dbReference type="EMBL" id="KAG5172289.1"/>
    </source>
</evidence>
<feature type="signal peptide" evidence="1">
    <location>
        <begin position="1"/>
        <end position="21"/>
    </location>
</feature>
<dbReference type="CDD" id="cd00161">
    <property type="entry name" value="beta-trefoil_Ricin-like"/>
    <property type="match status" value="1"/>
</dbReference>
<proteinExistence type="predicted"/>
<dbReference type="OrthoDB" id="6770063at2759"/>
<dbReference type="EMBL" id="JAFIQS010000002">
    <property type="protein sequence ID" value="KAG5172289.1"/>
    <property type="molecule type" value="Genomic_DNA"/>
</dbReference>
<protein>
    <recommendedName>
        <fullName evidence="2">Ricin B lectin domain-containing protein</fullName>
    </recommendedName>
</protein>
<organism evidence="3">
    <name type="scientific">Psilocybe cubensis</name>
    <name type="common">Psychedelic mushroom</name>
    <name type="synonym">Stropharia cubensis</name>
    <dbReference type="NCBI Taxonomy" id="181762"/>
    <lineage>
        <taxon>Eukaryota</taxon>
        <taxon>Fungi</taxon>
        <taxon>Dikarya</taxon>
        <taxon>Basidiomycota</taxon>
        <taxon>Agaricomycotina</taxon>
        <taxon>Agaricomycetes</taxon>
        <taxon>Agaricomycetidae</taxon>
        <taxon>Agaricales</taxon>
        <taxon>Agaricineae</taxon>
        <taxon>Strophariaceae</taxon>
        <taxon>Psilocybe</taxon>
    </lineage>
</organism>
<evidence type="ECO:0000256" key="1">
    <source>
        <dbReference type="SAM" id="SignalP"/>
    </source>
</evidence>
<dbReference type="SUPFAM" id="SSF50370">
    <property type="entry name" value="Ricin B-like lectins"/>
    <property type="match status" value="1"/>
</dbReference>
<dbReference type="SMART" id="SM00458">
    <property type="entry name" value="RICIN"/>
    <property type="match status" value="1"/>
</dbReference>